<evidence type="ECO:0000256" key="5">
    <source>
        <dbReference type="ARBA" id="ARBA00022840"/>
    </source>
</evidence>
<dbReference type="InterPro" id="IPR000924">
    <property type="entry name" value="Glu/Gln-tRNA-synth"/>
</dbReference>
<sequence length="302" mass="34700">MRTRFAPTPSGFLHIGNAYSFLLTWILARQTEDGQILLRIDDIDSTRSRDEYIEDIFETIDWLGIDYDQGPFGVDDFKKNWSQELRTHRYQKAFDQLKEHNDLFACTCSRKDIYEQSPSGIYTGKCSTLQLPLDTPNAATRIKTSSAPIILEDLFIGDVAIDLEQTMKDFVIKRKDGLFSYQLASLIDDEDDGIDFIVRGEDLVESTAAQIFLGNKLELNNFEEVEFLHHPLLVDEKGEKISKSTGSDSIKSLREQGMTPEEVYSGFAEFYLGQEVNVTNIEQLLEINFIEDEEENWEDEEE</sequence>
<proteinExistence type="inferred from homology"/>
<dbReference type="Gene3D" id="3.40.50.620">
    <property type="entry name" value="HUPs"/>
    <property type="match status" value="1"/>
</dbReference>
<comment type="caution">
    <text evidence="9">The sequence shown here is derived from an EMBL/GenBank/DDBJ whole genome shotgun (WGS) entry which is preliminary data.</text>
</comment>
<evidence type="ECO:0000256" key="1">
    <source>
        <dbReference type="ARBA" id="ARBA00022598"/>
    </source>
</evidence>
<keyword evidence="6 7" id="KW-0030">Aminoacyl-tRNA synthetase</keyword>
<evidence type="ECO:0000313" key="9">
    <source>
        <dbReference type="EMBL" id="OHX67575.1"/>
    </source>
</evidence>
<dbReference type="OrthoDB" id="9807503at2"/>
<gene>
    <name evidence="9" type="ORF">NH26_15070</name>
</gene>
<keyword evidence="2" id="KW-0479">Metal-binding</keyword>
<dbReference type="Pfam" id="PF00749">
    <property type="entry name" value="tRNA-synt_1c"/>
    <property type="match status" value="1"/>
</dbReference>
<comment type="similarity">
    <text evidence="7">Belongs to the class-I aminoacyl-tRNA synthetase family.</text>
</comment>
<dbReference type="Proteomes" id="UP000179797">
    <property type="component" value="Unassembled WGS sequence"/>
</dbReference>
<dbReference type="GO" id="GO:0004818">
    <property type="term" value="F:glutamate-tRNA ligase activity"/>
    <property type="evidence" value="ECO:0007669"/>
    <property type="project" value="TreeGrafter"/>
</dbReference>
<evidence type="ECO:0000259" key="8">
    <source>
        <dbReference type="Pfam" id="PF00749"/>
    </source>
</evidence>
<evidence type="ECO:0000256" key="6">
    <source>
        <dbReference type="ARBA" id="ARBA00023146"/>
    </source>
</evidence>
<organism evidence="9 10">
    <name type="scientific">Flammeovirga pacifica</name>
    <dbReference type="NCBI Taxonomy" id="915059"/>
    <lineage>
        <taxon>Bacteria</taxon>
        <taxon>Pseudomonadati</taxon>
        <taxon>Bacteroidota</taxon>
        <taxon>Cytophagia</taxon>
        <taxon>Cytophagales</taxon>
        <taxon>Flammeovirgaceae</taxon>
        <taxon>Flammeovirga</taxon>
    </lineage>
</organism>
<dbReference type="InterPro" id="IPR049940">
    <property type="entry name" value="GluQ/Sye"/>
</dbReference>
<evidence type="ECO:0000256" key="4">
    <source>
        <dbReference type="ARBA" id="ARBA00022833"/>
    </source>
</evidence>
<dbReference type="PROSITE" id="PS00178">
    <property type="entry name" value="AA_TRNA_LIGASE_I"/>
    <property type="match status" value="1"/>
</dbReference>
<dbReference type="RefSeq" id="WP_044229153.1">
    <property type="nucleotide sequence ID" value="NZ_JRYR02000001.1"/>
</dbReference>
<dbReference type="PANTHER" id="PTHR43311">
    <property type="entry name" value="GLUTAMATE--TRNA LIGASE"/>
    <property type="match status" value="1"/>
</dbReference>
<dbReference type="AlphaFoldDB" id="A0A1S1Z3C3"/>
<feature type="domain" description="Glutamyl/glutaminyl-tRNA synthetase class Ib catalytic" evidence="8">
    <location>
        <begin position="2"/>
        <end position="273"/>
    </location>
</feature>
<keyword evidence="5 7" id="KW-0067">ATP-binding</keyword>
<dbReference type="InterPro" id="IPR020058">
    <property type="entry name" value="Glu/Gln-tRNA-synth_Ib_cat-dom"/>
</dbReference>
<protein>
    <recommendedName>
        <fullName evidence="8">Glutamyl/glutaminyl-tRNA synthetase class Ib catalytic domain-containing protein</fullName>
    </recommendedName>
</protein>
<dbReference type="PANTHER" id="PTHR43311:SF1">
    <property type="entry name" value="GLUTAMYL-Q TRNA(ASP) SYNTHETASE"/>
    <property type="match status" value="1"/>
</dbReference>
<keyword evidence="7" id="KW-0648">Protein biosynthesis</keyword>
<keyword evidence="1 7" id="KW-0436">Ligase</keyword>
<dbReference type="EMBL" id="JRYR02000001">
    <property type="protein sequence ID" value="OHX67575.1"/>
    <property type="molecule type" value="Genomic_DNA"/>
</dbReference>
<keyword evidence="10" id="KW-1185">Reference proteome</keyword>
<dbReference type="SUPFAM" id="SSF52374">
    <property type="entry name" value="Nucleotidylyl transferase"/>
    <property type="match status" value="1"/>
</dbReference>
<dbReference type="GO" id="GO:0005524">
    <property type="term" value="F:ATP binding"/>
    <property type="evidence" value="ECO:0007669"/>
    <property type="project" value="UniProtKB-KW"/>
</dbReference>
<dbReference type="PRINTS" id="PR00987">
    <property type="entry name" value="TRNASYNTHGLU"/>
</dbReference>
<keyword evidence="4" id="KW-0862">Zinc</keyword>
<dbReference type="STRING" id="915059.NH26_15070"/>
<keyword evidence="3 7" id="KW-0547">Nucleotide-binding</keyword>
<evidence type="ECO:0000256" key="7">
    <source>
        <dbReference type="RuleBase" id="RU363037"/>
    </source>
</evidence>
<name>A0A1S1Z3C3_FLAPC</name>
<accession>A0A1S1Z3C3</accession>
<evidence type="ECO:0000313" key="10">
    <source>
        <dbReference type="Proteomes" id="UP000179797"/>
    </source>
</evidence>
<dbReference type="GO" id="GO:0005829">
    <property type="term" value="C:cytosol"/>
    <property type="evidence" value="ECO:0007669"/>
    <property type="project" value="TreeGrafter"/>
</dbReference>
<evidence type="ECO:0000256" key="3">
    <source>
        <dbReference type="ARBA" id="ARBA00022741"/>
    </source>
</evidence>
<dbReference type="GO" id="GO:0006424">
    <property type="term" value="P:glutamyl-tRNA aminoacylation"/>
    <property type="evidence" value="ECO:0007669"/>
    <property type="project" value="TreeGrafter"/>
</dbReference>
<dbReference type="InterPro" id="IPR001412">
    <property type="entry name" value="aa-tRNA-synth_I_CS"/>
</dbReference>
<evidence type="ECO:0000256" key="2">
    <source>
        <dbReference type="ARBA" id="ARBA00022723"/>
    </source>
</evidence>
<reference evidence="9 10" key="1">
    <citation type="journal article" date="2012" name="Int. J. Syst. Evol. Microbiol.">
        <title>Flammeovirga pacifica sp. nov., isolated from deep-sea sediment.</title>
        <authorList>
            <person name="Xu H."/>
            <person name="Fu Y."/>
            <person name="Yang N."/>
            <person name="Ding Z."/>
            <person name="Lai Q."/>
            <person name="Zeng R."/>
        </authorList>
    </citation>
    <scope>NUCLEOTIDE SEQUENCE [LARGE SCALE GENOMIC DNA]</scope>
    <source>
        <strain evidence="10">DSM 24597 / LMG 26175 / WPAGA1</strain>
    </source>
</reference>
<dbReference type="InterPro" id="IPR014729">
    <property type="entry name" value="Rossmann-like_a/b/a_fold"/>
</dbReference>